<reference evidence="2" key="2">
    <citation type="journal article" date="2018" name="Plant J.">
        <title>The Physcomitrella patens chromosome-scale assembly reveals moss genome structure and evolution.</title>
        <authorList>
            <person name="Lang D."/>
            <person name="Ullrich K.K."/>
            <person name="Murat F."/>
            <person name="Fuchs J."/>
            <person name="Jenkins J."/>
            <person name="Haas F.B."/>
            <person name="Piednoel M."/>
            <person name="Gundlach H."/>
            <person name="Van Bel M."/>
            <person name="Meyberg R."/>
            <person name="Vives C."/>
            <person name="Morata J."/>
            <person name="Symeonidi A."/>
            <person name="Hiss M."/>
            <person name="Muchero W."/>
            <person name="Kamisugi Y."/>
            <person name="Saleh O."/>
            <person name="Blanc G."/>
            <person name="Decker E.L."/>
            <person name="van Gessel N."/>
            <person name="Grimwood J."/>
            <person name="Hayes R.D."/>
            <person name="Graham S.W."/>
            <person name="Gunter L.E."/>
            <person name="McDaniel S.F."/>
            <person name="Hoernstein S.N.W."/>
            <person name="Larsson A."/>
            <person name="Li F.W."/>
            <person name="Perroud P.F."/>
            <person name="Phillips J."/>
            <person name="Ranjan P."/>
            <person name="Rokshar D.S."/>
            <person name="Rothfels C.J."/>
            <person name="Schneider L."/>
            <person name="Shu S."/>
            <person name="Stevenson D.W."/>
            <person name="Thummler F."/>
            <person name="Tillich M."/>
            <person name="Villarreal Aguilar J.C."/>
            <person name="Widiez T."/>
            <person name="Wong G.K."/>
            <person name="Wymore A."/>
            <person name="Zhang Y."/>
            <person name="Zimmer A.D."/>
            <person name="Quatrano R.S."/>
            <person name="Mayer K.F.X."/>
            <person name="Goodstein D."/>
            <person name="Casacuberta J.M."/>
            <person name="Vandepoele K."/>
            <person name="Reski R."/>
            <person name="Cuming A.C."/>
            <person name="Tuskan G.A."/>
            <person name="Maumus F."/>
            <person name="Salse J."/>
            <person name="Schmutz J."/>
            <person name="Rensing S.A."/>
        </authorList>
    </citation>
    <scope>NUCLEOTIDE SEQUENCE [LARGE SCALE GENOMIC DNA]</scope>
</reference>
<reference evidence="2" key="1">
    <citation type="journal article" date="2008" name="Science">
        <title>The Physcomitrella genome reveals evolutionary insights into the conquest of land by plants.</title>
        <authorList>
            <person name="Rensing S."/>
            <person name="Lang D."/>
            <person name="Zimmer A."/>
            <person name="Terry A."/>
            <person name="Salamov A."/>
            <person name="Shapiro H."/>
            <person name="Nishiyama T."/>
            <person name="Perroud P.-F."/>
            <person name="Lindquist E."/>
            <person name="Kamisugi Y."/>
            <person name="Tanahashi T."/>
            <person name="Sakakibara K."/>
            <person name="Fujita T."/>
            <person name="Oishi K."/>
            <person name="Shin-I T."/>
            <person name="Kuroki Y."/>
            <person name="Toyoda A."/>
            <person name="Suzuki Y."/>
            <person name="Hashimoto A."/>
            <person name="Yamaguchi K."/>
            <person name="Sugano A."/>
            <person name="Kohara Y."/>
            <person name="Fujiyama A."/>
            <person name="Anterola A."/>
            <person name="Aoki S."/>
            <person name="Ashton N."/>
            <person name="Barbazuk W.B."/>
            <person name="Barker E."/>
            <person name="Bennetzen J."/>
            <person name="Bezanilla M."/>
            <person name="Blankenship R."/>
            <person name="Cho S.H."/>
            <person name="Dutcher S."/>
            <person name="Estelle M."/>
            <person name="Fawcett J.A."/>
            <person name="Gundlach H."/>
            <person name="Hanada K."/>
            <person name="Heyl A."/>
            <person name="Hicks K.A."/>
            <person name="Hugh J."/>
            <person name="Lohr M."/>
            <person name="Mayer K."/>
            <person name="Melkozernov A."/>
            <person name="Murata T."/>
            <person name="Nelson D."/>
            <person name="Pils B."/>
            <person name="Prigge M."/>
            <person name="Reiss B."/>
            <person name="Renner T."/>
            <person name="Rombauts S."/>
            <person name="Rushton P."/>
            <person name="Sanderfoot A."/>
            <person name="Schween G."/>
            <person name="Shiu S.-H."/>
            <person name="Stueber K."/>
            <person name="Theodoulou F.L."/>
            <person name="Tu H."/>
            <person name="Van de Peer Y."/>
            <person name="Verrier P.J."/>
            <person name="Waters E."/>
            <person name="Wood A."/>
            <person name="Yang L."/>
            <person name="Cove D."/>
            <person name="Cuming A."/>
            <person name="Hasebe M."/>
            <person name="Lucas S."/>
            <person name="Mishler D.B."/>
            <person name="Reski R."/>
            <person name="Grigoriev I."/>
            <person name="Quatrano R.S."/>
            <person name="Boore J.L."/>
        </authorList>
    </citation>
    <scope>NUCLEOTIDE SEQUENCE [LARGE SCALE GENOMIC DNA]</scope>
</reference>
<gene>
    <name evidence="1" type="ORF">PHYPA_031169</name>
    <name evidence="2" type="ORF">PHYPA_031170</name>
</gene>
<proteinExistence type="predicted"/>
<dbReference type="EMBL" id="ABEU02000115">
    <property type="protein sequence ID" value="PNR26063.1"/>
    <property type="molecule type" value="Genomic_DNA"/>
</dbReference>
<protein>
    <submittedName>
        <fullName evidence="2">Uncharacterized protein</fullName>
    </submittedName>
</protein>
<organism evidence="2">
    <name type="scientific">Physcomitrium patens</name>
    <name type="common">Spreading-leaved earth moss</name>
    <name type="synonym">Physcomitrella patens</name>
    <dbReference type="NCBI Taxonomy" id="3218"/>
    <lineage>
        <taxon>Eukaryota</taxon>
        <taxon>Viridiplantae</taxon>
        <taxon>Streptophyta</taxon>
        <taxon>Embryophyta</taxon>
        <taxon>Bryophyta</taxon>
        <taxon>Bryophytina</taxon>
        <taxon>Bryopsida</taxon>
        <taxon>Funariidae</taxon>
        <taxon>Funariales</taxon>
        <taxon>Funariaceae</taxon>
        <taxon>Physcomitrium</taxon>
    </lineage>
</organism>
<dbReference type="AlphaFoldDB" id="A0A2K1I9X1"/>
<evidence type="ECO:0000313" key="2">
    <source>
        <dbReference type="EMBL" id="PNR26064.1"/>
    </source>
</evidence>
<evidence type="ECO:0000313" key="1">
    <source>
        <dbReference type="EMBL" id="PNR26063.1"/>
    </source>
</evidence>
<sequence length="71" mass="7879">MWALTWAGSIHDQEGGWPRGARPIALTGRAALVSLYGGHTRRNLWQWGLAFARPPPKVEAETGGNWVRVRS</sequence>
<accession>A0A2K1I9X1</accession>
<name>A0A2K1I9X1_PHYPA</name>
<dbReference type="EMBL" id="ABEU02000115">
    <property type="protein sequence ID" value="PNR26064.1"/>
    <property type="molecule type" value="Genomic_DNA"/>
</dbReference>
<dbReference type="InParanoid" id="A0A2K1I9X1"/>
<comment type="caution">
    <text evidence="2">The sequence shown here is derived from an EMBL/GenBank/DDBJ whole genome shotgun (WGS) entry which is preliminary data.</text>
</comment>